<dbReference type="PANTHER" id="PTHR28069:SF2">
    <property type="entry name" value="GH20023P"/>
    <property type="match status" value="1"/>
</dbReference>
<evidence type="ECO:0000313" key="6">
    <source>
        <dbReference type="Proteomes" id="UP000008237"/>
    </source>
</evidence>
<dbReference type="EMBL" id="GL447151">
    <property type="protein sequence ID" value="EFN86870.1"/>
    <property type="molecule type" value="Genomic_DNA"/>
</dbReference>
<accession>E2BBU4</accession>
<feature type="domain" description="MYND-type" evidence="4">
    <location>
        <begin position="33"/>
        <end position="72"/>
    </location>
</feature>
<keyword evidence="3" id="KW-0862">Zinc</keyword>
<dbReference type="Pfam" id="PF01753">
    <property type="entry name" value="zf-MYND"/>
    <property type="match status" value="1"/>
</dbReference>
<evidence type="ECO:0000256" key="1">
    <source>
        <dbReference type="ARBA" id="ARBA00022723"/>
    </source>
</evidence>
<proteinExistence type="predicted"/>
<keyword evidence="2" id="KW-0863">Zinc-finger</keyword>
<keyword evidence="1" id="KW-0479">Metal-binding</keyword>
<dbReference type="PROSITE" id="PS01360">
    <property type="entry name" value="ZF_MYND_1"/>
    <property type="match status" value="1"/>
</dbReference>
<organism evidence="6">
    <name type="scientific">Harpegnathos saltator</name>
    <name type="common">Jerdon's jumping ant</name>
    <dbReference type="NCBI Taxonomy" id="610380"/>
    <lineage>
        <taxon>Eukaryota</taxon>
        <taxon>Metazoa</taxon>
        <taxon>Ecdysozoa</taxon>
        <taxon>Arthropoda</taxon>
        <taxon>Hexapoda</taxon>
        <taxon>Insecta</taxon>
        <taxon>Pterygota</taxon>
        <taxon>Neoptera</taxon>
        <taxon>Endopterygota</taxon>
        <taxon>Hymenoptera</taxon>
        <taxon>Apocrita</taxon>
        <taxon>Aculeata</taxon>
        <taxon>Formicoidea</taxon>
        <taxon>Formicidae</taxon>
        <taxon>Ponerinae</taxon>
        <taxon>Ponerini</taxon>
        <taxon>Harpegnathos</taxon>
    </lineage>
</organism>
<evidence type="ECO:0000256" key="3">
    <source>
        <dbReference type="ARBA" id="ARBA00022833"/>
    </source>
</evidence>
<gene>
    <name evidence="5" type="ORF">EAI_01798</name>
</gene>
<protein>
    <recommendedName>
        <fullName evidence="4">MYND-type domain-containing protein</fullName>
    </recommendedName>
</protein>
<dbReference type="InParanoid" id="E2BBU4"/>
<dbReference type="Pfam" id="PF20179">
    <property type="entry name" value="MSS51_C"/>
    <property type="match status" value="1"/>
</dbReference>
<dbReference type="PANTHER" id="PTHR28069">
    <property type="entry name" value="GH20023P"/>
    <property type="match status" value="1"/>
</dbReference>
<evidence type="ECO:0000256" key="2">
    <source>
        <dbReference type="ARBA" id="ARBA00022771"/>
    </source>
</evidence>
<dbReference type="SUPFAM" id="SSF144232">
    <property type="entry name" value="HIT/MYND zinc finger-like"/>
    <property type="match status" value="1"/>
</dbReference>
<dbReference type="GO" id="GO:0008270">
    <property type="term" value="F:zinc ion binding"/>
    <property type="evidence" value="ECO:0007669"/>
    <property type="project" value="UniProtKB-KW"/>
</dbReference>
<evidence type="ECO:0000259" key="4">
    <source>
        <dbReference type="PROSITE" id="PS01360"/>
    </source>
</evidence>
<dbReference type="Gene3D" id="6.10.140.2220">
    <property type="match status" value="1"/>
</dbReference>
<name>E2BBU4_HARSA</name>
<dbReference type="OrthoDB" id="5282002at2759"/>
<keyword evidence="6" id="KW-1185">Reference proteome</keyword>
<reference evidence="5 6" key="1">
    <citation type="journal article" date="2010" name="Science">
        <title>Genomic comparison of the ants Camponotus floridanus and Harpegnathos saltator.</title>
        <authorList>
            <person name="Bonasio R."/>
            <person name="Zhang G."/>
            <person name="Ye C."/>
            <person name="Mutti N.S."/>
            <person name="Fang X."/>
            <person name="Qin N."/>
            <person name="Donahue G."/>
            <person name="Yang P."/>
            <person name="Li Q."/>
            <person name="Li C."/>
            <person name="Zhang P."/>
            <person name="Huang Z."/>
            <person name="Berger S.L."/>
            <person name="Reinberg D."/>
            <person name="Wang J."/>
            <person name="Liebig J."/>
        </authorList>
    </citation>
    <scope>NUCLEOTIDE SEQUENCE [LARGE SCALE GENOMIC DNA]</scope>
    <source>
        <strain evidence="5 6">R22 G/1</strain>
    </source>
</reference>
<evidence type="ECO:0000313" key="5">
    <source>
        <dbReference type="EMBL" id="EFN86870.1"/>
    </source>
</evidence>
<dbReference type="InterPro" id="IPR046824">
    <property type="entry name" value="Mss51-like_C"/>
</dbReference>
<sequence>MRQNNWNNDWADVIPPNLSEPDAYNNFFYPDLCHVCKGTNGGNLILCNECLSISYCSVEHKHLHREDHTEFCVNMKKFLRLRSKYEKYSPSRVDWVNSRRDLLRIMKKEMRRLLMPCEEEMIMFAKSCYVCFQEFDLKVCNICYSASYCEQHEQQFLIKHNKHCPDLTFCLNLEMRLAGIKFDYDFSIFPDDMRHVDDMESFVKNYCCWVMFPEFWTSKEYFYTDFVSTPLTVYYGMIKAEIDILNGHTQCFVCHVITSSYLEADYAAAWELLLHGLHEIKELTVVLIGLEPKAENSCFDLCRKCKEHGRSLKFEFSRMLHHEYINNPLNKRPNVIIRFDVDLHDEVTLIDVLSSLRCPNFFISTSESIAQEIKTTLRNLTEESYCPMYSRRNNFRSFQPRRDFKTGTIYYRNNYVTIYESFSCNT</sequence>
<dbReference type="Proteomes" id="UP000008237">
    <property type="component" value="Unassembled WGS sequence"/>
</dbReference>
<dbReference type="AlphaFoldDB" id="E2BBU4"/>
<dbReference type="InterPro" id="IPR002893">
    <property type="entry name" value="Znf_MYND"/>
</dbReference>